<dbReference type="InterPro" id="IPR013494">
    <property type="entry name" value="CHP02678"/>
</dbReference>
<keyword evidence="2" id="KW-0614">Plasmid</keyword>
<dbReference type="RefSeq" id="WP_115678642.1">
    <property type="nucleotide sequence ID" value="NZ_LT984808.1"/>
</dbReference>
<feature type="region of interest" description="Disordered" evidence="1">
    <location>
        <begin position="1"/>
        <end position="22"/>
    </location>
</feature>
<dbReference type="Pfam" id="PF09661">
    <property type="entry name" value="DUF2398"/>
    <property type="match status" value="1"/>
</dbReference>
<sequence length="421" mass="47668">MTEEDNVSGADAPAPSEIAAKPHAYEREEMRLAMRAILMTPLMSPDHDEFGLVRRHAKSLQEFLRRETGWDLRVSPNGARLRKIPADFQDGTRGIPDFDRRRYAIFCLVCAILNGSQAQIMLQHLGEKLTLAASDEALTARGFVLKLTSRSERQDLVTVLRTLLTLGVLQRVDGDEDKYVAEQSTEVLYDINRWLLNEVITAVRGPSTGIRDAISTDERVEWLAKETVFDNEDARRTAMRHHLSRRLLDDPVIYFADLDKETHSYLATQRGLMAARLCDAIEMSAEQRMEGVALVDERCQMTDLKMGGDGTIGHITLLVAEYLSQKHIRARRDTYELAAYSAITDIEDFVRSCIPTHGSHWRKEAREPGAERWLAQEALERLEKLKLVGKDGERVFPLPAIARFALGTPKVSKPARTRAYR</sequence>
<dbReference type="EMBL" id="LT984808">
    <property type="protein sequence ID" value="SPD62019.1"/>
    <property type="molecule type" value="Genomic_DNA"/>
</dbReference>
<gene>
    <name evidence="2" type="ORF">CBM2607_P10018</name>
</gene>
<evidence type="ECO:0008006" key="4">
    <source>
        <dbReference type="Google" id="ProtNLM"/>
    </source>
</evidence>
<geneLocation type="plasmid" evidence="3">
    <name>iii</name>
</geneLocation>
<reference evidence="2 3" key="1">
    <citation type="submission" date="2018-01" db="EMBL/GenBank/DDBJ databases">
        <authorList>
            <person name="Clerissi C."/>
        </authorList>
    </citation>
    <scope>NUCLEOTIDE SEQUENCE [LARGE SCALE GENOMIC DNA]</scope>
    <source>
        <strain evidence="2">Cupriavidus taiwanensis STM 6160</strain>
        <plasmid evidence="3">iii</plasmid>
    </source>
</reference>
<organism evidence="2 3">
    <name type="scientific">Cupriavidus neocaledonicus</name>
    <dbReference type="NCBI Taxonomy" id="1040979"/>
    <lineage>
        <taxon>Bacteria</taxon>
        <taxon>Pseudomonadati</taxon>
        <taxon>Pseudomonadota</taxon>
        <taxon>Betaproteobacteria</taxon>
        <taxon>Burkholderiales</taxon>
        <taxon>Burkholderiaceae</taxon>
        <taxon>Cupriavidus</taxon>
    </lineage>
</organism>
<evidence type="ECO:0000256" key="1">
    <source>
        <dbReference type="SAM" id="MobiDB-lite"/>
    </source>
</evidence>
<dbReference type="NCBIfam" id="TIGR02678">
    <property type="entry name" value="TIGR02678 family protein"/>
    <property type="match status" value="1"/>
</dbReference>
<protein>
    <recommendedName>
        <fullName evidence="4">TIGR02678 family protein</fullName>
    </recommendedName>
</protein>
<accession>A0A375HV37</accession>
<dbReference type="AlphaFoldDB" id="A0A375HV37"/>
<evidence type="ECO:0000313" key="2">
    <source>
        <dbReference type="EMBL" id="SPD62019.1"/>
    </source>
</evidence>
<dbReference type="Proteomes" id="UP000255168">
    <property type="component" value="Plasmid III"/>
</dbReference>
<proteinExistence type="predicted"/>
<evidence type="ECO:0000313" key="3">
    <source>
        <dbReference type="Proteomes" id="UP000255168"/>
    </source>
</evidence>
<name>A0A375HV37_9BURK</name>